<dbReference type="PANTHER" id="PTHR43818:SF11">
    <property type="entry name" value="BCDNA.GH03377"/>
    <property type="match status" value="1"/>
</dbReference>
<name>A0A8J3TTH4_9ACTN</name>
<dbReference type="RefSeq" id="WP_203951063.1">
    <property type="nucleotide sequence ID" value="NZ_BOOO01000002.1"/>
</dbReference>
<evidence type="ECO:0000313" key="4">
    <source>
        <dbReference type="EMBL" id="GII26955.1"/>
    </source>
</evidence>
<organism evidence="4 5">
    <name type="scientific">Planotetraspora mira</name>
    <dbReference type="NCBI Taxonomy" id="58121"/>
    <lineage>
        <taxon>Bacteria</taxon>
        <taxon>Bacillati</taxon>
        <taxon>Actinomycetota</taxon>
        <taxon>Actinomycetes</taxon>
        <taxon>Streptosporangiales</taxon>
        <taxon>Streptosporangiaceae</taxon>
        <taxon>Planotetraspora</taxon>
    </lineage>
</organism>
<protein>
    <recommendedName>
        <fullName evidence="6">Gfo/Idh/MocA family oxidoreductase</fullName>
    </recommendedName>
</protein>
<dbReference type="Gene3D" id="3.30.360.10">
    <property type="entry name" value="Dihydrodipicolinate Reductase, domain 2"/>
    <property type="match status" value="1"/>
</dbReference>
<evidence type="ECO:0000256" key="1">
    <source>
        <dbReference type="ARBA" id="ARBA00023002"/>
    </source>
</evidence>
<feature type="domain" description="Gfo/Idh/MocA-like oxidoreductase N-terminal" evidence="2">
    <location>
        <begin position="5"/>
        <end position="117"/>
    </location>
</feature>
<accession>A0A8J3TTH4</accession>
<proteinExistence type="predicted"/>
<sequence>MEPVSVGLVGAGPWAEMVHAPTLAAGPHTRLAGVWARRPQAADELAGRHRVPSFERLEDLFDLCEAVAFCVPPAVQAELGVLAAKAGKALLLEKPLAADLDGARRLADAIGEAGVASQMVFTFRYSPATTAFLDRARALRPYGGHASNVSGVLHGGSFATPWRLERGAVLDIGPHVIDLMDAALGPIGSIRAHGDPLGWVGLLLEHTGGAVSEVSLTMAAGGDLPPARADVYGAEGSATLLGSEIGDDVFPAVAREFARTVRRGGGHPLDARHGLRIQEIITDIEGQLG</sequence>
<keyword evidence="1" id="KW-0560">Oxidoreductase</keyword>
<dbReference type="SUPFAM" id="SSF55347">
    <property type="entry name" value="Glyceraldehyde-3-phosphate dehydrogenase-like, C-terminal domain"/>
    <property type="match status" value="1"/>
</dbReference>
<dbReference type="Proteomes" id="UP000650628">
    <property type="component" value="Unassembled WGS sequence"/>
</dbReference>
<dbReference type="InterPro" id="IPR050463">
    <property type="entry name" value="Gfo/Idh/MocA_oxidrdct_glycsds"/>
</dbReference>
<feature type="domain" description="GFO/IDH/MocA-like oxidoreductase" evidence="3">
    <location>
        <begin position="159"/>
        <end position="238"/>
    </location>
</feature>
<dbReference type="GO" id="GO:0016491">
    <property type="term" value="F:oxidoreductase activity"/>
    <property type="evidence" value="ECO:0007669"/>
    <property type="project" value="UniProtKB-KW"/>
</dbReference>
<dbReference type="AlphaFoldDB" id="A0A8J3TTH4"/>
<reference evidence="4 5" key="1">
    <citation type="submission" date="2021-01" db="EMBL/GenBank/DDBJ databases">
        <title>Whole genome shotgun sequence of Planotetraspora mira NBRC 15435.</title>
        <authorList>
            <person name="Komaki H."/>
            <person name="Tamura T."/>
        </authorList>
    </citation>
    <scope>NUCLEOTIDE SEQUENCE [LARGE SCALE GENOMIC DNA]</scope>
    <source>
        <strain evidence="4 5">NBRC 15435</strain>
    </source>
</reference>
<gene>
    <name evidence="4" type="ORF">Pmi06nite_03970</name>
</gene>
<dbReference type="Gene3D" id="3.40.50.720">
    <property type="entry name" value="NAD(P)-binding Rossmann-like Domain"/>
    <property type="match status" value="1"/>
</dbReference>
<dbReference type="InterPro" id="IPR036291">
    <property type="entry name" value="NAD(P)-bd_dom_sf"/>
</dbReference>
<evidence type="ECO:0000259" key="2">
    <source>
        <dbReference type="Pfam" id="PF01408"/>
    </source>
</evidence>
<dbReference type="GO" id="GO:0000166">
    <property type="term" value="F:nucleotide binding"/>
    <property type="evidence" value="ECO:0007669"/>
    <property type="project" value="InterPro"/>
</dbReference>
<dbReference type="EMBL" id="BOOO01000002">
    <property type="protein sequence ID" value="GII26955.1"/>
    <property type="molecule type" value="Genomic_DNA"/>
</dbReference>
<evidence type="ECO:0000313" key="5">
    <source>
        <dbReference type="Proteomes" id="UP000650628"/>
    </source>
</evidence>
<keyword evidence="5" id="KW-1185">Reference proteome</keyword>
<dbReference type="InterPro" id="IPR055170">
    <property type="entry name" value="GFO_IDH_MocA-like_dom"/>
</dbReference>
<dbReference type="SUPFAM" id="SSF51735">
    <property type="entry name" value="NAD(P)-binding Rossmann-fold domains"/>
    <property type="match status" value="1"/>
</dbReference>
<dbReference type="Pfam" id="PF01408">
    <property type="entry name" value="GFO_IDH_MocA"/>
    <property type="match status" value="1"/>
</dbReference>
<evidence type="ECO:0008006" key="6">
    <source>
        <dbReference type="Google" id="ProtNLM"/>
    </source>
</evidence>
<dbReference type="Pfam" id="PF22725">
    <property type="entry name" value="GFO_IDH_MocA_C3"/>
    <property type="match status" value="1"/>
</dbReference>
<comment type="caution">
    <text evidence="4">The sequence shown here is derived from an EMBL/GenBank/DDBJ whole genome shotgun (WGS) entry which is preliminary data.</text>
</comment>
<dbReference type="InterPro" id="IPR000683">
    <property type="entry name" value="Gfo/Idh/MocA-like_OxRdtase_N"/>
</dbReference>
<dbReference type="PANTHER" id="PTHR43818">
    <property type="entry name" value="BCDNA.GH03377"/>
    <property type="match status" value="1"/>
</dbReference>
<evidence type="ECO:0000259" key="3">
    <source>
        <dbReference type="Pfam" id="PF22725"/>
    </source>
</evidence>